<sequence length="149" mass="16934">MRKWVLRDVLVAAPRDGRVLFLIRMALYCLSRYQLCWCEGAAYSLDLPLRCLLAFDKVGVMAHHLQWWPINTPEACLLGLRSRPKAHKAGSRLVDLAQALALRVIAMDRRPTSTPLVVAWQCGVRLWARAEVVIQRLCQQAGWDNQITG</sequence>
<keyword evidence="2" id="KW-1185">Reference proteome</keyword>
<comment type="caution">
    <text evidence="1">The sequence shown here is derived from an EMBL/GenBank/DDBJ whole genome shotgun (WGS) entry which is preliminary data.</text>
</comment>
<organism evidence="1 2">
    <name type="scientific">Pleurodeles waltl</name>
    <name type="common">Iberian ribbed newt</name>
    <dbReference type="NCBI Taxonomy" id="8319"/>
    <lineage>
        <taxon>Eukaryota</taxon>
        <taxon>Metazoa</taxon>
        <taxon>Chordata</taxon>
        <taxon>Craniata</taxon>
        <taxon>Vertebrata</taxon>
        <taxon>Euteleostomi</taxon>
        <taxon>Amphibia</taxon>
        <taxon>Batrachia</taxon>
        <taxon>Caudata</taxon>
        <taxon>Salamandroidea</taxon>
        <taxon>Salamandridae</taxon>
        <taxon>Pleurodelinae</taxon>
        <taxon>Pleurodeles</taxon>
    </lineage>
</organism>
<proteinExistence type="predicted"/>
<dbReference type="AlphaFoldDB" id="A0AAV7Q9W5"/>
<reference evidence="1" key="1">
    <citation type="journal article" date="2022" name="bioRxiv">
        <title>Sequencing and chromosome-scale assembly of the giantPleurodeles waltlgenome.</title>
        <authorList>
            <person name="Brown T."/>
            <person name="Elewa A."/>
            <person name="Iarovenko S."/>
            <person name="Subramanian E."/>
            <person name="Araus A.J."/>
            <person name="Petzold A."/>
            <person name="Susuki M."/>
            <person name="Suzuki K.-i.T."/>
            <person name="Hayashi T."/>
            <person name="Toyoda A."/>
            <person name="Oliveira C."/>
            <person name="Osipova E."/>
            <person name="Leigh N.D."/>
            <person name="Simon A."/>
            <person name="Yun M.H."/>
        </authorList>
    </citation>
    <scope>NUCLEOTIDE SEQUENCE</scope>
    <source>
        <strain evidence="1">20211129_DDA</strain>
        <tissue evidence="1">Liver</tissue>
    </source>
</reference>
<evidence type="ECO:0000313" key="1">
    <source>
        <dbReference type="EMBL" id="KAJ1137206.1"/>
    </source>
</evidence>
<accession>A0AAV7Q9W5</accession>
<dbReference type="EMBL" id="JANPWB010000010">
    <property type="protein sequence ID" value="KAJ1137206.1"/>
    <property type="molecule type" value="Genomic_DNA"/>
</dbReference>
<protein>
    <submittedName>
        <fullName evidence="1">Uncharacterized protein</fullName>
    </submittedName>
</protein>
<gene>
    <name evidence="1" type="ORF">NDU88_003619</name>
</gene>
<evidence type="ECO:0000313" key="2">
    <source>
        <dbReference type="Proteomes" id="UP001066276"/>
    </source>
</evidence>
<name>A0AAV7Q9W5_PLEWA</name>
<dbReference type="Proteomes" id="UP001066276">
    <property type="component" value="Chromosome 6"/>
</dbReference>